<keyword evidence="4" id="KW-1185">Reference proteome</keyword>
<reference evidence="3" key="1">
    <citation type="submission" date="2023-07" db="EMBL/GenBank/DDBJ databases">
        <authorList>
            <consortium name="AG Swart"/>
            <person name="Singh M."/>
            <person name="Singh A."/>
            <person name="Seah K."/>
            <person name="Emmerich C."/>
        </authorList>
    </citation>
    <scope>NUCLEOTIDE SEQUENCE</scope>
    <source>
        <strain evidence="3">DP1</strain>
    </source>
</reference>
<dbReference type="AlphaFoldDB" id="A0AAD1U762"/>
<dbReference type="PANTHER" id="PTHR14030">
    <property type="entry name" value="MITOTIC CHECKPOINT SERINE/THREONINE-PROTEIN KINASE BUB1"/>
    <property type="match status" value="1"/>
</dbReference>
<dbReference type="Proteomes" id="UP001295684">
    <property type="component" value="Unassembled WGS sequence"/>
</dbReference>
<sequence>MDVYSNITADDLITNQNTVHPSSMADPQEICLFYETAISREEGSHPQICLKLYDNYYTWALKNLKGDDGVEKRFKILQDFTHRLRKEESLYQDDKYVYYWAHYANSVQEIFDVYHYMEIHRIGQTTYNYYINYAKDVEKELRDFRKADKIYRTGLDMIEKDRHKKKFQKDYDRFAKRMEGRINDMAEPLRKISTSSCSSSKIFRKRNRAPLIESRRRDDSDITPIKASLMPQSQNFLDPCVIGSREKQPSFTQFQYNNDQSCLIYVDSDQRDQFIPKGSMLVDKYYTELDIRNLPYEIFSESKIHETRSDMKKSWVSCIDSYTTGVPKPDSPKPQESNDSEDSEDLEDLKDLDEVMVFGGKINWKNKDSEGNLLSAEELRAEMVLSHLKKKSNNKLKPILKVKRDCSSGCINNDSSDSKTTKSFKSISSSSVNDSMQKIRQRFNNRNKHKYAHQDKENDAISQNSKYIFKKPITDSLQKKWRDNLACSSKEKSIDRSVNKIVSKMGGLKLSDFRKYQPKFEEKPDRRDPFKPISNNVNFMEKCNEESQSEEENVGNTPMKLF</sequence>
<dbReference type="PROSITE" id="PS51489">
    <property type="entry name" value="BUB1_N"/>
    <property type="match status" value="1"/>
</dbReference>
<protein>
    <recommendedName>
        <fullName evidence="2">BUB1 N-terminal domain-containing protein</fullName>
    </recommendedName>
</protein>
<gene>
    <name evidence="3" type="ORF">ECRASSUSDP1_LOCUS4651</name>
</gene>
<dbReference type="Gene3D" id="1.25.40.430">
    <property type="match status" value="1"/>
</dbReference>
<comment type="caution">
    <text evidence="3">The sequence shown here is derived from an EMBL/GenBank/DDBJ whole genome shotgun (WGS) entry which is preliminary data.</text>
</comment>
<evidence type="ECO:0000259" key="2">
    <source>
        <dbReference type="PROSITE" id="PS51489"/>
    </source>
</evidence>
<dbReference type="GO" id="GO:0032991">
    <property type="term" value="C:protein-containing complex"/>
    <property type="evidence" value="ECO:0007669"/>
    <property type="project" value="UniProtKB-ARBA"/>
</dbReference>
<dbReference type="SMART" id="SM00777">
    <property type="entry name" value="Mad3_BUB1_I"/>
    <property type="match status" value="1"/>
</dbReference>
<evidence type="ECO:0000313" key="4">
    <source>
        <dbReference type="Proteomes" id="UP001295684"/>
    </source>
</evidence>
<dbReference type="GO" id="GO:0004672">
    <property type="term" value="F:protein kinase activity"/>
    <property type="evidence" value="ECO:0007669"/>
    <property type="project" value="TreeGrafter"/>
</dbReference>
<proteinExistence type="predicted"/>
<dbReference type="GO" id="GO:0007094">
    <property type="term" value="P:mitotic spindle assembly checkpoint signaling"/>
    <property type="evidence" value="ECO:0007669"/>
    <property type="project" value="InterPro"/>
</dbReference>
<feature type="region of interest" description="Disordered" evidence="1">
    <location>
        <begin position="543"/>
        <end position="562"/>
    </location>
</feature>
<feature type="region of interest" description="Disordered" evidence="1">
    <location>
        <begin position="415"/>
        <end position="435"/>
    </location>
</feature>
<name>A0AAD1U762_EUPCR</name>
<feature type="compositionally biased region" description="Low complexity" evidence="1">
    <location>
        <begin position="421"/>
        <end position="435"/>
    </location>
</feature>
<dbReference type="InterPro" id="IPR015661">
    <property type="entry name" value="Bub1/Mad3"/>
</dbReference>
<organism evidence="3 4">
    <name type="scientific">Euplotes crassus</name>
    <dbReference type="NCBI Taxonomy" id="5936"/>
    <lineage>
        <taxon>Eukaryota</taxon>
        <taxon>Sar</taxon>
        <taxon>Alveolata</taxon>
        <taxon>Ciliophora</taxon>
        <taxon>Intramacronucleata</taxon>
        <taxon>Spirotrichea</taxon>
        <taxon>Hypotrichia</taxon>
        <taxon>Euplotida</taxon>
        <taxon>Euplotidae</taxon>
        <taxon>Moneuplotes</taxon>
    </lineage>
</organism>
<dbReference type="Pfam" id="PF08311">
    <property type="entry name" value="Mad3_BUB1_I"/>
    <property type="match status" value="1"/>
</dbReference>
<evidence type="ECO:0000313" key="3">
    <source>
        <dbReference type="EMBL" id="CAI2363321.1"/>
    </source>
</evidence>
<evidence type="ECO:0000256" key="1">
    <source>
        <dbReference type="SAM" id="MobiDB-lite"/>
    </source>
</evidence>
<accession>A0AAD1U762</accession>
<dbReference type="GO" id="GO:0051754">
    <property type="term" value="P:meiotic sister chromatid cohesion, centromeric"/>
    <property type="evidence" value="ECO:0007669"/>
    <property type="project" value="TreeGrafter"/>
</dbReference>
<dbReference type="EMBL" id="CAMPGE010004470">
    <property type="protein sequence ID" value="CAI2363321.1"/>
    <property type="molecule type" value="Genomic_DNA"/>
</dbReference>
<dbReference type="InterPro" id="IPR013212">
    <property type="entry name" value="Mad3/Bub1_I"/>
</dbReference>
<feature type="domain" description="BUB1 N-terminal" evidence="2">
    <location>
        <begin position="34"/>
        <end position="195"/>
    </location>
</feature>
<feature type="region of interest" description="Disordered" evidence="1">
    <location>
        <begin position="323"/>
        <end position="346"/>
    </location>
</feature>
<dbReference type="PANTHER" id="PTHR14030:SF4">
    <property type="entry name" value="BUB1 KINASE, ISOFORM A-RELATED"/>
    <property type="match status" value="1"/>
</dbReference>